<reference evidence="7 8" key="1">
    <citation type="journal article" date="2016" name="Nat. Commun.">
        <title>Thousands of microbial genomes shed light on interconnected biogeochemical processes in an aquifer system.</title>
        <authorList>
            <person name="Anantharaman K."/>
            <person name="Brown C.T."/>
            <person name="Hug L.A."/>
            <person name="Sharon I."/>
            <person name="Castelle C.J."/>
            <person name="Probst A.J."/>
            <person name="Thomas B.C."/>
            <person name="Singh A."/>
            <person name="Wilkins M.J."/>
            <person name="Karaoz U."/>
            <person name="Brodie E.L."/>
            <person name="Williams K.H."/>
            <person name="Hubbard S.S."/>
            <person name="Banfield J.F."/>
        </authorList>
    </citation>
    <scope>NUCLEOTIDE SEQUENCE [LARGE SCALE GENOMIC DNA]</scope>
</reference>
<dbReference type="HAMAP" id="MF_00291_B">
    <property type="entry name" value="Ribosomal_uS2_B"/>
    <property type="match status" value="1"/>
</dbReference>
<dbReference type="InterPro" id="IPR005706">
    <property type="entry name" value="Ribosomal_uS2_bac/mit/plastid"/>
</dbReference>
<dbReference type="InterPro" id="IPR023591">
    <property type="entry name" value="Ribosomal_uS2_flav_dom_sf"/>
</dbReference>
<comment type="caution">
    <text evidence="7">The sequence shown here is derived from an EMBL/GenBank/DDBJ whole genome shotgun (WGS) entry which is preliminary data.</text>
</comment>
<protein>
    <recommendedName>
        <fullName evidence="4 5">Small ribosomal subunit protein uS2</fullName>
    </recommendedName>
</protein>
<evidence type="ECO:0000256" key="2">
    <source>
        <dbReference type="ARBA" id="ARBA00022980"/>
    </source>
</evidence>
<organism evidence="7 8">
    <name type="scientific">Candidatus Zambryskibacteria bacterium RIFCSPLOWO2_01_FULL_45_21</name>
    <dbReference type="NCBI Taxonomy" id="1802761"/>
    <lineage>
        <taxon>Bacteria</taxon>
        <taxon>Candidatus Zambryskiibacteriota</taxon>
    </lineage>
</organism>
<dbReference type="GO" id="GO:0006412">
    <property type="term" value="P:translation"/>
    <property type="evidence" value="ECO:0007669"/>
    <property type="project" value="UniProtKB-UniRule"/>
</dbReference>
<dbReference type="PRINTS" id="PR00395">
    <property type="entry name" value="RIBOSOMALS2"/>
</dbReference>
<keyword evidence="2 5" id="KW-0689">Ribosomal protein</keyword>
<evidence type="ECO:0000313" key="8">
    <source>
        <dbReference type="Proteomes" id="UP000176800"/>
    </source>
</evidence>
<dbReference type="GO" id="GO:0022627">
    <property type="term" value="C:cytosolic small ribosomal subunit"/>
    <property type="evidence" value="ECO:0007669"/>
    <property type="project" value="TreeGrafter"/>
</dbReference>
<dbReference type="PANTHER" id="PTHR12534:SF0">
    <property type="entry name" value="SMALL RIBOSOMAL SUBUNIT PROTEIN US2M"/>
    <property type="match status" value="1"/>
</dbReference>
<gene>
    <name evidence="5" type="primary">rpsB</name>
    <name evidence="7" type="ORF">A3B14_02225</name>
</gene>
<evidence type="ECO:0000256" key="1">
    <source>
        <dbReference type="ARBA" id="ARBA00006242"/>
    </source>
</evidence>
<dbReference type="Pfam" id="PF00318">
    <property type="entry name" value="Ribosomal_S2"/>
    <property type="match status" value="1"/>
</dbReference>
<keyword evidence="3 5" id="KW-0687">Ribonucleoprotein</keyword>
<dbReference type="GO" id="GO:0003735">
    <property type="term" value="F:structural constituent of ribosome"/>
    <property type="evidence" value="ECO:0007669"/>
    <property type="project" value="InterPro"/>
</dbReference>
<dbReference type="SUPFAM" id="SSF52313">
    <property type="entry name" value="Ribosomal protein S2"/>
    <property type="match status" value="1"/>
</dbReference>
<name>A0A1G2U3Y9_9BACT</name>
<dbReference type="Gene3D" id="3.40.50.10490">
    <property type="entry name" value="Glucose-6-phosphate isomerase like protein, domain 1"/>
    <property type="match status" value="1"/>
</dbReference>
<dbReference type="Proteomes" id="UP000176800">
    <property type="component" value="Unassembled WGS sequence"/>
</dbReference>
<dbReference type="AlphaFoldDB" id="A0A1G2U3Y9"/>
<dbReference type="NCBIfam" id="TIGR01011">
    <property type="entry name" value="rpsB_bact"/>
    <property type="match status" value="1"/>
</dbReference>
<evidence type="ECO:0000256" key="5">
    <source>
        <dbReference type="HAMAP-Rule" id="MF_00291"/>
    </source>
</evidence>
<evidence type="ECO:0000256" key="4">
    <source>
        <dbReference type="ARBA" id="ARBA00035256"/>
    </source>
</evidence>
<proteinExistence type="inferred from homology"/>
<dbReference type="Gene3D" id="1.10.287.610">
    <property type="entry name" value="Helix hairpin bin"/>
    <property type="match status" value="1"/>
</dbReference>
<sequence>MKLAETKNETGILDKLFEIGAHFGLVKSRRHPSTKPYLFGVKNKVEIFNLEKTKSSLDSAKEFVEGVAKERGVILFVGGKSEAKEALRAGAERIKMPYVAGRWLGGTLTNFSEIRKRISKLESLVSQKEKGELVKYTKKERLLIDREIEYLGRFFGGLSYLTRLPKTLFIIDSRREKNAVLEAVKLNIPIVSLSSSDCDLSFIDYPIPANDAGMASIKYFVDEIVSAYENGLKMVPTAKEETKEKNVV</sequence>
<dbReference type="PANTHER" id="PTHR12534">
    <property type="entry name" value="30S RIBOSOMAL PROTEIN S2 PROKARYOTIC AND ORGANELLAR"/>
    <property type="match status" value="1"/>
</dbReference>
<accession>A0A1G2U3Y9</accession>
<dbReference type="PROSITE" id="PS00963">
    <property type="entry name" value="RIBOSOMAL_S2_2"/>
    <property type="match status" value="1"/>
</dbReference>
<dbReference type="EMBL" id="MHWE01000010">
    <property type="protein sequence ID" value="OHB04204.1"/>
    <property type="molecule type" value="Genomic_DNA"/>
</dbReference>
<dbReference type="InterPro" id="IPR018130">
    <property type="entry name" value="Ribosomal_uS2_CS"/>
</dbReference>
<dbReference type="CDD" id="cd01425">
    <property type="entry name" value="RPS2"/>
    <property type="match status" value="1"/>
</dbReference>
<comment type="similarity">
    <text evidence="1 5 6">Belongs to the universal ribosomal protein uS2 family.</text>
</comment>
<evidence type="ECO:0000256" key="6">
    <source>
        <dbReference type="RuleBase" id="RU003631"/>
    </source>
</evidence>
<dbReference type="InterPro" id="IPR001865">
    <property type="entry name" value="Ribosomal_uS2"/>
</dbReference>
<evidence type="ECO:0000256" key="3">
    <source>
        <dbReference type="ARBA" id="ARBA00023274"/>
    </source>
</evidence>
<evidence type="ECO:0000313" key="7">
    <source>
        <dbReference type="EMBL" id="OHB04204.1"/>
    </source>
</evidence>